<gene>
    <name evidence="2" type="ORF">PACTADRAFT_4299</name>
</gene>
<protein>
    <submittedName>
        <fullName evidence="2">Uncharacterized protein</fullName>
    </submittedName>
</protein>
<evidence type="ECO:0000256" key="1">
    <source>
        <dbReference type="SAM" id="Phobius"/>
    </source>
</evidence>
<evidence type="ECO:0000313" key="2">
    <source>
        <dbReference type="EMBL" id="ODV94357.1"/>
    </source>
</evidence>
<evidence type="ECO:0000313" key="3">
    <source>
        <dbReference type="Proteomes" id="UP000094236"/>
    </source>
</evidence>
<keyword evidence="3" id="KW-1185">Reference proteome</keyword>
<sequence>MSGNHHHQQQQQQSAGTETFPALIASLKPTILFLFAFLGVNFMVGYFFVKPEDLMIGGEANNLNFQDPTSFIQAGNIEDQKFIKIVKPEKLCNRILTLTDYDDQGNEKLLNKEVFNVQGWIYNNSIIEPKYLVPRWPINENSSSSYVDVRIYINNESQDFEPQSLIESTPDFELLNITFTKTIEINNLQKFEKIEKINNNNEKLYIHIYITNSGTSIFDTRQENYNPEFGIHLIEEINLKQLQDELKIIIIPSIGNLNNNKILQDYLIKKFQWIKIDELDLRDSLTGSTARYYPIVMIKRQNFFKKIYRFFNENKIENENEKIDLSLQISNNLSSILKTIIF</sequence>
<organism evidence="2 3">
    <name type="scientific">Pachysolen tannophilus NRRL Y-2460</name>
    <dbReference type="NCBI Taxonomy" id="669874"/>
    <lineage>
        <taxon>Eukaryota</taxon>
        <taxon>Fungi</taxon>
        <taxon>Dikarya</taxon>
        <taxon>Ascomycota</taxon>
        <taxon>Saccharomycotina</taxon>
        <taxon>Pichiomycetes</taxon>
        <taxon>Pachysolenaceae</taxon>
        <taxon>Pachysolen</taxon>
    </lineage>
</organism>
<keyword evidence="1" id="KW-0812">Transmembrane</keyword>
<feature type="transmembrane region" description="Helical" evidence="1">
    <location>
        <begin position="30"/>
        <end position="49"/>
    </location>
</feature>
<reference evidence="3" key="1">
    <citation type="submission" date="2016-05" db="EMBL/GenBank/DDBJ databases">
        <title>Comparative genomics of biotechnologically important yeasts.</title>
        <authorList>
            <consortium name="DOE Joint Genome Institute"/>
            <person name="Riley R."/>
            <person name="Haridas S."/>
            <person name="Wolfe K.H."/>
            <person name="Lopes M.R."/>
            <person name="Hittinger C.T."/>
            <person name="Goker M."/>
            <person name="Salamov A."/>
            <person name="Wisecaver J."/>
            <person name="Long T.M."/>
            <person name="Aerts A.L."/>
            <person name="Barry K."/>
            <person name="Choi C."/>
            <person name="Clum A."/>
            <person name="Coughlan A.Y."/>
            <person name="Deshpande S."/>
            <person name="Douglass A.P."/>
            <person name="Hanson S.J."/>
            <person name="Klenk H.-P."/>
            <person name="Labutti K."/>
            <person name="Lapidus A."/>
            <person name="Lindquist E."/>
            <person name="Lipzen A."/>
            <person name="Meier-Kolthoff J.P."/>
            <person name="Ohm R.A."/>
            <person name="Otillar R.P."/>
            <person name="Pangilinan J."/>
            <person name="Peng Y."/>
            <person name="Rokas A."/>
            <person name="Rosa C.A."/>
            <person name="Scheuner C."/>
            <person name="Sibirny A.A."/>
            <person name="Slot J.C."/>
            <person name="Stielow J.B."/>
            <person name="Sun H."/>
            <person name="Kurtzman C.P."/>
            <person name="Blackwell M."/>
            <person name="Grigoriev I.V."/>
            <person name="Jeffries T.W."/>
        </authorList>
    </citation>
    <scope>NUCLEOTIDE SEQUENCE [LARGE SCALE GENOMIC DNA]</scope>
    <source>
        <strain evidence="3">NRRL Y-2460</strain>
    </source>
</reference>
<name>A0A1E4TRJ9_PACTA</name>
<dbReference type="EMBL" id="KV454016">
    <property type="protein sequence ID" value="ODV94357.1"/>
    <property type="molecule type" value="Genomic_DNA"/>
</dbReference>
<dbReference type="Proteomes" id="UP000094236">
    <property type="component" value="Unassembled WGS sequence"/>
</dbReference>
<keyword evidence="1" id="KW-1133">Transmembrane helix</keyword>
<accession>A0A1E4TRJ9</accession>
<keyword evidence="1" id="KW-0472">Membrane</keyword>
<dbReference type="AlphaFoldDB" id="A0A1E4TRJ9"/>
<proteinExistence type="predicted"/>